<comment type="similarity">
    <text evidence="3">Belongs to the gas vesicle GvpF/GvpL family.</text>
</comment>
<dbReference type="GO" id="GO:0031411">
    <property type="term" value="C:gas vesicle"/>
    <property type="evidence" value="ECO:0007669"/>
    <property type="project" value="UniProtKB-SubCell"/>
</dbReference>
<evidence type="ECO:0000313" key="4">
    <source>
        <dbReference type="EMBL" id="KZL49105.1"/>
    </source>
</evidence>
<dbReference type="Pfam" id="PF06386">
    <property type="entry name" value="GvpL_GvpF"/>
    <property type="match status" value="1"/>
</dbReference>
<dbReference type="AlphaFoldDB" id="A0A161VQ08"/>
<sequence length="226" mass="26118">MESENLYSYAFLETPSLPLILPQGAASQVVLIKSTNLSAIVEPGISLESFQHNEQKIIEMALCHDRVICELFQQITVLPVQFGICFNSQKNLLIHLESNTEKYRQQLQKIHGKTEFTLKLIPVILEEVAPVKARGKDYFLAKKQQYQNQKDFSIAQAAEKEYLIDLITTTNNYPVVVQEKEQEVSIHMLVNIEDRNWFLEQTLNWQKACPRWNLLLGDSLPPYHFI</sequence>
<proteinExistence type="inferred from homology"/>
<dbReference type="Proteomes" id="UP000076555">
    <property type="component" value="Unassembled WGS sequence"/>
</dbReference>
<dbReference type="GO" id="GO:0031412">
    <property type="term" value="P:gas vesicle organization"/>
    <property type="evidence" value="ECO:0007669"/>
    <property type="project" value="InterPro"/>
</dbReference>
<evidence type="ECO:0000313" key="5">
    <source>
        <dbReference type="Proteomes" id="UP000076555"/>
    </source>
</evidence>
<keyword evidence="1" id="KW-0304">Gas vesicle</keyword>
<dbReference type="InterPro" id="IPR009430">
    <property type="entry name" value="GvpL/GvpF"/>
</dbReference>
<protein>
    <submittedName>
        <fullName evidence="4">Gas vesicle protein</fullName>
    </submittedName>
</protein>
<evidence type="ECO:0000256" key="1">
    <source>
        <dbReference type="ARBA" id="ARBA00022987"/>
    </source>
</evidence>
<accession>A0A161VQ08</accession>
<dbReference type="EMBL" id="LWAJ01000198">
    <property type="protein sequence ID" value="KZL49105.1"/>
    <property type="molecule type" value="Genomic_DNA"/>
</dbReference>
<name>A0A161VQ08_NODSP</name>
<organism evidence="4 5">
    <name type="scientific">Nodularia spumigena CENA596</name>
    <dbReference type="NCBI Taxonomy" id="1819295"/>
    <lineage>
        <taxon>Bacteria</taxon>
        <taxon>Bacillati</taxon>
        <taxon>Cyanobacteriota</taxon>
        <taxon>Cyanophyceae</taxon>
        <taxon>Nostocales</taxon>
        <taxon>Nodulariaceae</taxon>
        <taxon>Nodularia</taxon>
    </lineage>
</organism>
<dbReference type="PANTHER" id="PTHR36852">
    <property type="entry name" value="PROTEIN GVPL 2"/>
    <property type="match status" value="1"/>
</dbReference>
<dbReference type="OrthoDB" id="561431at2"/>
<dbReference type="PANTHER" id="PTHR36852:SF1">
    <property type="entry name" value="PROTEIN GVPL 2"/>
    <property type="match status" value="1"/>
</dbReference>
<comment type="subcellular location">
    <subcellularLocation>
        <location evidence="2">Gas vesicle</location>
    </subcellularLocation>
</comment>
<evidence type="ECO:0000256" key="2">
    <source>
        <dbReference type="ARBA" id="ARBA00035108"/>
    </source>
</evidence>
<evidence type="ECO:0000256" key="3">
    <source>
        <dbReference type="ARBA" id="ARBA00035643"/>
    </source>
</evidence>
<gene>
    <name evidence="4" type="ORF">A2T98_14530</name>
</gene>
<dbReference type="RefSeq" id="WP_063873380.1">
    <property type="nucleotide sequence ID" value="NZ_CAWMRI010000198.1"/>
</dbReference>
<reference evidence="4 5" key="1">
    <citation type="submission" date="2016-04" db="EMBL/GenBank/DDBJ databases">
        <title>Draft Genome Assembly of the Bloom-forming Cyanobacterium Nodularia spumigena Strain CENA596 in Shrimp Production Ponds.</title>
        <authorList>
            <person name="Popin R.V."/>
            <person name="Rigonato J."/>
            <person name="Abreu V.A."/>
            <person name="Andreote A.P."/>
            <person name="Silveira S.B."/>
            <person name="Odebrecht C."/>
            <person name="Fiore M.F."/>
        </authorList>
    </citation>
    <scope>NUCLEOTIDE SEQUENCE [LARGE SCALE GENOMIC DNA]</scope>
    <source>
        <strain evidence="4 5">CENA596</strain>
    </source>
</reference>
<comment type="caution">
    <text evidence="4">The sequence shown here is derived from an EMBL/GenBank/DDBJ whole genome shotgun (WGS) entry which is preliminary data.</text>
</comment>